<dbReference type="EMBL" id="PHAI01000001">
    <property type="protein sequence ID" value="PKM91758.1"/>
    <property type="molecule type" value="Genomic_DNA"/>
</dbReference>
<dbReference type="InterPro" id="IPR012902">
    <property type="entry name" value="N_methyl_site"/>
</dbReference>
<proteinExistence type="predicted"/>
<evidence type="ECO:0000313" key="2">
    <source>
        <dbReference type="EMBL" id="PKM91758.1"/>
    </source>
</evidence>
<dbReference type="NCBIfam" id="TIGR02532">
    <property type="entry name" value="IV_pilin_GFxxxE"/>
    <property type="match status" value="1"/>
</dbReference>
<gene>
    <name evidence="2" type="ORF">CVU82_00945</name>
</gene>
<dbReference type="Proteomes" id="UP000233517">
    <property type="component" value="Unassembled WGS sequence"/>
</dbReference>
<reference evidence="2 3" key="1">
    <citation type="journal article" date="2017" name="ISME J.">
        <title>Potential for microbial H2 and metal transformations associated with novel bacteria and archaea in deep terrestrial subsurface sediments.</title>
        <authorList>
            <person name="Hernsdorf A.W."/>
            <person name="Amano Y."/>
            <person name="Miyakawa K."/>
            <person name="Ise K."/>
            <person name="Suzuki Y."/>
            <person name="Anantharaman K."/>
            <person name="Probst A."/>
            <person name="Burstein D."/>
            <person name="Thomas B.C."/>
            <person name="Banfield J.F."/>
        </authorList>
    </citation>
    <scope>NUCLEOTIDE SEQUENCE [LARGE SCALE GENOMIC DNA]</scope>
    <source>
        <strain evidence="2">HGW-Falkowbacteria-1</strain>
    </source>
</reference>
<keyword evidence="1" id="KW-0472">Membrane</keyword>
<dbReference type="Gene3D" id="3.30.700.10">
    <property type="entry name" value="Glycoprotein, Type 4 Pilin"/>
    <property type="match status" value="1"/>
</dbReference>
<dbReference type="Pfam" id="PF07963">
    <property type="entry name" value="N_methyl"/>
    <property type="match status" value="1"/>
</dbReference>
<dbReference type="AlphaFoldDB" id="A0A2N2EAP2"/>
<dbReference type="InterPro" id="IPR045584">
    <property type="entry name" value="Pilin-like"/>
</dbReference>
<comment type="caution">
    <text evidence="2">The sequence shown here is derived from an EMBL/GenBank/DDBJ whole genome shotgun (WGS) entry which is preliminary data.</text>
</comment>
<feature type="transmembrane region" description="Helical" evidence="1">
    <location>
        <begin position="24"/>
        <end position="48"/>
    </location>
</feature>
<keyword evidence="1" id="KW-0812">Transmembrane</keyword>
<dbReference type="SUPFAM" id="SSF54523">
    <property type="entry name" value="Pili subunits"/>
    <property type="match status" value="1"/>
</dbReference>
<dbReference type="PROSITE" id="PS00409">
    <property type="entry name" value="PROKAR_NTER_METHYL"/>
    <property type="match status" value="1"/>
</dbReference>
<protein>
    <recommendedName>
        <fullName evidence="4">General secretion pathway GspH domain-containing protein</fullName>
    </recommendedName>
</protein>
<accession>A0A2N2EAP2</accession>
<keyword evidence="1" id="KW-1133">Transmembrane helix</keyword>
<organism evidence="2 3">
    <name type="scientific">Candidatus Falkowbacteria bacterium HGW-Falkowbacteria-1</name>
    <dbReference type="NCBI Taxonomy" id="2013768"/>
    <lineage>
        <taxon>Bacteria</taxon>
        <taxon>Candidatus Falkowiibacteriota</taxon>
    </lineage>
</organism>
<evidence type="ECO:0000256" key="1">
    <source>
        <dbReference type="SAM" id="Phobius"/>
    </source>
</evidence>
<name>A0A2N2EAP2_9BACT</name>
<evidence type="ECO:0008006" key="4">
    <source>
        <dbReference type="Google" id="ProtNLM"/>
    </source>
</evidence>
<sequence>MIFSKNSRHKEGLLRESKTFSRGFSLLEILLTVSILALLAGVLSPVYFSMQSRDSLEAKTETVVSSLRRAQILSMTGENDSSWGLKILENEVVVFEGNDYLTRDTVYDDIIKIDSKIITSGLDEIVFNKIVGDTNDTGVVTLKSTTQERNIDINKKGIVNY</sequence>
<evidence type="ECO:0000313" key="3">
    <source>
        <dbReference type="Proteomes" id="UP000233517"/>
    </source>
</evidence>